<dbReference type="Gene3D" id="3.40.630.30">
    <property type="match status" value="1"/>
</dbReference>
<dbReference type="PANTHER" id="PTHR43617">
    <property type="entry name" value="L-AMINO ACID N-ACETYLTRANSFERASE"/>
    <property type="match status" value="1"/>
</dbReference>
<evidence type="ECO:0000259" key="1">
    <source>
        <dbReference type="PROSITE" id="PS51186"/>
    </source>
</evidence>
<gene>
    <name evidence="2" type="ORF">ACFQ1X_00425</name>
</gene>
<name>A0ABW3L5L6_9BACL</name>
<organism evidence="2 3">
    <name type="scientific">Metaplanococcus flavidus</name>
    <dbReference type="NCBI Taxonomy" id="569883"/>
    <lineage>
        <taxon>Bacteria</taxon>
        <taxon>Bacillati</taxon>
        <taxon>Bacillota</taxon>
        <taxon>Bacilli</taxon>
        <taxon>Bacillales</taxon>
        <taxon>Caryophanaceae</taxon>
        <taxon>Metaplanococcus</taxon>
    </lineage>
</organism>
<sequence length="285" mass="31799">MDISLSIASFPLDSDTIQDMKELLQFGDKDYSKPLFSSSWDQFDAKGFAVLAYTEENELLGFAAALDLIGLDSYEWSVFVHPGFRRLTIGSALAGGVDYGFEQRQAVNGVAAFIEEESAKSFMESLGYQPDFKEIELEAEPLEDFSLPKETLIVPYNGELEALESLMSSAFDEEIIPVIHYNIESSDRAVFLMKRNGELVASAALADEGGKELWITAFAVNPADQGQGYGKAFLLWCRYYAALQGKKRVVLEVETENDALAVYQKSGFKPVHTVAYWKKPQLKFK</sequence>
<accession>A0ABW3L5L6</accession>
<proteinExistence type="predicted"/>
<dbReference type="EC" id="2.3.1.-" evidence="2"/>
<keyword evidence="2" id="KW-0012">Acyltransferase</keyword>
<feature type="domain" description="N-acetyltransferase" evidence="1">
    <location>
        <begin position="151"/>
        <end position="285"/>
    </location>
</feature>
<dbReference type="GO" id="GO:0016746">
    <property type="term" value="F:acyltransferase activity"/>
    <property type="evidence" value="ECO:0007669"/>
    <property type="project" value="UniProtKB-KW"/>
</dbReference>
<dbReference type="CDD" id="cd04301">
    <property type="entry name" value="NAT_SF"/>
    <property type="match status" value="1"/>
</dbReference>
<dbReference type="RefSeq" id="WP_144840662.1">
    <property type="nucleotide sequence ID" value="NZ_JBHTKI010000002.1"/>
</dbReference>
<protein>
    <submittedName>
        <fullName evidence="2">GNAT family N-acetyltransferase</fullName>
        <ecNumber evidence="2">2.3.1.-</ecNumber>
    </submittedName>
</protein>
<keyword evidence="2" id="KW-0808">Transferase</keyword>
<dbReference type="Pfam" id="PF00583">
    <property type="entry name" value="Acetyltransf_1"/>
    <property type="match status" value="2"/>
</dbReference>
<comment type="caution">
    <text evidence="2">The sequence shown here is derived from an EMBL/GenBank/DDBJ whole genome shotgun (WGS) entry which is preliminary data.</text>
</comment>
<dbReference type="InterPro" id="IPR050276">
    <property type="entry name" value="MshD_Acetyltransferase"/>
</dbReference>
<evidence type="ECO:0000313" key="3">
    <source>
        <dbReference type="Proteomes" id="UP001597109"/>
    </source>
</evidence>
<dbReference type="EMBL" id="JBHTKI010000002">
    <property type="protein sequence ID" value="MFD1029902.1"/>
    <property type="molecule type" value="Genomic_DNA"/>
</dbReference>
<dbReference type="InterPro" id="IPR016181">
    <property type="entry name" value="Acyl_CoA_acyltransferase"/>
</dbReference>
<keyword evidence="3" id="KW-1185">Reference proteome</keyword>
<dbReference type="InterPro" id="IPR000182">
    <property type="entry name" value="GNAT_dom"/>
</dbReference>
<dbReference type="PROSITE" id="PS51186">
    <property type="entry name" value="GNAT"/>
    <property type="match status" value="2"/>
</dbReference>
<dbReference type="PANTHER" id="PTHR43617:SF20">
    <property type="entry name" value="N-ALPHA-ACETYLTRANSFERASE RIMI"/>
    <property type="match status" value="1"/>
</dbReference>
<dbReference type="SUPFAM" id="SSF55729">
    <property type="entry name" value="Acyl-CoA N-acyltransferases (Nat)"/>
    <property type="match status" value="1"/>
</dbReference>
<reference evidence="3" key="1">
    <citation type="journal article" date="2019" name="Int. J. Syst. Evol. Microbiol.">
        <title>The Global Catalogue of Microorganisms (GCM) 10K type strain sequencing project: providing services to taxonomists for standard genome sequencing and annotation.</title>
        <authorList>
            <consortium name="The Broad Institute Genomics Platform"/>
            <consortium name="The Broad Institute Genome Sequencing Center for Infectious Disease"/>
            <person name="Wu L."/>
            <person name="Ma J."/>
        </authorList>
    </citation>
    <scope>NUCLEOTIDE SEQUENCE [LARGE SCALE GENOMIC DNA]</scope>
    <source>
        <strain evidence="3">CCUG 56756</strain>
    </source>
</reference>
<evidence type="ECO:0000313" key="2">
    <source>
        <dbReference type="EMBL" id="MFD1029902.1"/>
    </source>
</evidence>
<feature type="domain" description="N-acetyltransferase" evidence="1">
    <location>
        <begin position="10"/>
        <end position="143"/>
    </location>
</feature>
<dbReference type="Proteomes" id="UP001597109">
    <property type="component" value="Unassembled WGS sequence"/>
</dbReference>